<dbReference type="Gene3D" id="3.90.1150.10">
    <property type="entry name" value="Aspartate Aminotransferase, domain 1"/>
    <property type="match status" value="1"/>
</dbReference>
<keyword evidence="2 5" id="KW-0808">Transferase</keyword>
<gene>
    <name evidence="5" type="ORF">GR212_34150</name>
</gene>
<protein>
    <submittedName>
        <fullName evidence="5">Aminotransferase class III-fold pyridoxal phosphate-dependent enzyme</fullName>
    </submittedName>
</protein>
<dbReference type="PANTHER" id="PTHR42684:SF3">
    <property type="entry name" value="ADENOSYLMETHIONINE-8-AMINO-7-OXONONANOATE AMINOTRANSFERASE"/>
    <property type="match status" value="1"/>
</dbReference>
<evidence type="ECO:0000256" key="2">
    <source>
        <dbReference type="ARBA" id="ARBA00022679"/>
    </source>
</evidence>
<evidence type="ECO:0000313" key="6">
    <source>
        <dbReference type="Proteomes" id="UP000483035"/>
    </source>
</evidence>
<keyword evidence="3" id="KW-0663">Pyridoxal phosphate</keyword>
<dbReference type="AlphaFoldDB" id="A0A6L9UKD5"/>
<dbReference type="GO" id="GO:0030170">
    <property type="term" value="F:pyridoxal phosphate binding"/>
    <property type="evidence" value="ECO:0007669"/>
    <property type="project" value="InterPro"/>
</dbReference>
<dbReference type="SUPFAM" id="SSF53383">
    <property type="entry name" value="PLP-dependent transferases"/>
    <property type="match status" value="1"/>
</dbReference>
<dbReference type="Pfam" id="PF00202">
    <property type="entry name" value="Aminotran_3"/>
    <property type="match status" value="1"/>
</dbReference>
<dbReference type="EMBL" id="WUEY01000034">
    <property type="protein sequence ID" value="NEI74587.1"/>
    <property type="molecule type" value="Genomic_DNA"/>
</dbReference>
<dbReference type="PANTHER" id="PTHR42684">
    <property type="entry name" value="ADENOSYLMETHIONINE-8-AMINO-7-OXONONANOATE AMINOTRANSFERASE"/>
    <property type="match status" value="1"/>
</dbReference>
<proteinExistence type="predicted"/>
<dbReference type="InterPro" id="IPR005814">
    <property type="entry name" value="Aminotrans_3"/>
</dbReference>
<evidence type="ECO:0000256" key="1">
    <source>
        <dbReference type="ARBA" id="ARBA00022576"/>
    </source>
</evidence>
<evidence type="ECO:0000256" key="3">
    <source>
        <dbReference type="ARBA" id="ARBA00022898"/>
    </source>
</evidence>
<evidence type="ECO:0000313" key="5">
    <source>
        <dbReference type="EMBL" id="NEI74587.1"/>
    </source>
</evidence>
<organism evidence="5 6">
    <name type="scientific">Rhizobium lusitanum</name>
    <dbReference type="NCBI Taxonomy" id="293958"/>
    <lineage>
        <taxon>Bacteria</taxon>
        <taxon>Pseudomonadati</taxon>
        <taxon>Pseudomonadota</taxon>
        <taxon>Alphaproteobacteria</taxon>
        <taxon>Hyphomicrobiales</taxon>
        <taxon>Rhizobiaceae</taxon>
        <taxon>Rhizobium/Agrobacterium group</taxon>
        <taxon>Rhizobium</taxon>
    </lineage>
</organism>
<dbReference type="Proteomes" id="UP000483035">
    <property type="component" value="Unassembled WGS sequence"/>
</dbReference>
<feature type="region of interest" description="Disordered" evidence="4">
    <location>
        <begin position="190"/>
        <end position="221"/>
    </location>
</feature>
<dbReference type="Gene3D" id="3.40.640.10">
    <property type="entry name" value="Type I PLP-dependent aspartate aminotransferase-like (Major domain)"/>
    <property type="match status" value="1"/>
</dbReference>
<dbReference type="GO" id="GO:0009102">
    <property type="term" value="P:biotin biosynthetic process"/>
    <property type="evidence" value="ECO:0007669"/>
    <property type="project" value="TreeGrafter"/>
</dbReference>
<name>A0A6L9UKD5_9HYPH</name>
<dbReference type="InterPro" id="IPR015421">
    <property type="entry name" value="PyrdxlP-dep_Trfase_major"/>
</dbReference>
<comment type="caution">
    <text evidence="5">The sequence shown here is derived from an EMBL/GenBank/DDBJ whole genome shotgun (WGS) entry which is preliminary data.</text>
</comment>
<sequence length="221" mass="25111">MKPSPVWHPFTQHALEPRMERIASTEGAYLFDEQSRAYLDMISSWWVITHGHRHRPIMDAIRDATRRFDQIIFAEFSHEPAEILAAGLIAIAPAGLKHVFYSDSGSTSVEVALKMALGFFHNHGEGRDRIVVLEHSYHGDTIGTMSARARRPGRCSQYPQPSHQSCRTGNCGRVCGCRCRRLTRTECTSETRDPVGRSCDERQRLRLDQDPRRGQQPALRS</sequence>
<feature type="compositionally biased region" description="Basic and acidic residues" evidence="4">
    <location>
        <begin position="190"/>
        <end position="213"/>
    </location>
</feature>
<evidence type="ECO:0000256" key="4">
    <source>
        <dbReference type="SAM" id="MobiDB-lite"/>
    </source>
</evidence>
<dbReference type="InterPro" id="IPR015422">
    <property type="entry name" value="PyrdxlP-dep_Trfase_small"/>
</dbReference>
<dbReference type="InterPro" id="IPR015424">
    <property type="entry name" value="PyrdxlP-dep_Trfase"/>
</dbReference>
<keyword evidence="1 5" id="KW-0032">Aminotransferase</keyword>
<reference evidence="5 6" key="1">
    <citation type="submission" date="2019-12" db="EMBL/GenBank/DDBJ databases">
        <title>Rhizobium genotypes associated with high levels of biological nitrogen fixation by grain legumes in a temperate-maritime cropping system.</title>
        <authorList>
            <person name="Maluk M."/>
            <person name="Francesc Ferrando Molina F."/>
            <person name="Lopez Del Egido L."/>
            <person name="Lafos M."/>
            <person name="Langarica-Fuentes A."/>
            <person name="Gebre Yohannes G."/>
            <person name="Young M.W."/>
            <person name="Martin P."/>
            <person name="Gantlett R."/>
            <person name="Kenicer G."/>
            <person name="Hawes C."/>
            <person name="Begg G.S."/>
            <person name="Quilliam R.S."/>
            <person name="Squire G.R."/>
            <person name="Poole P.S."/>
            <person name="Young P.W."/>
            <person name="Iannetta P.M."/>
            <person name="James E.K."/>
        </authorList>
    </citation>
    <scope>NUCLEOTIDE SEQUENCE [LARGE SCALE GENOMIC DNA]</scope>
    <source>
        <strain evidence="5 6">JHI1118</strain>
    </source>
</reference>
<dbReference type="GO" id="GO:0004015">
    <property type="term" value="F:adenosylmethionine-8-amino-7-oxononanoate transaminase activity"/>
    <property type="evidence" value="ECO:0007669"/>
    <property type="project" value="TreeGrafter"/>
</dbReference>
<accession>A0A6L9UKD5</accession>